<dbReference type="EMBL" id="BARV01009771">
    <property type="protein sequence ID" value="GAI03932.1"/>
    <property type="molecule type" value="Genomic_DNA"/>
</dbReference>
<sequence length="131" mass="15307">MKQILKELLNSKQKLQDAQQSFTKTLKTRYQSLTKDSTEGLEREIEEELTFLLSSTVRVRSGRIVIKFPGLGWKNEVVLTRVPGLKCPNEAYPAFNLIDIEEVLENGDMRKREEQFIFLMILLLDRLLYQT</sequence>
<proteinExistence type="predicted"/>
<comment type="caution">
    <text evidence="1">The sequence shown here is derived from an EMBL/GenBank/DDBJ whole genome shotgun (WGS) entry which is preliminary data.</text>
</comment>
<feature type="non-terminal residue" evidence="1">
    <location>
        <position position="131"/>
    </location>
</feature>
<evidence type="ECO:0000313" key="1">
    <source>
        <dbReference type="EMBL" id="GAI03932.1"/>
    </source>
</evidence>
<protein>
    <submittedName>
        <fullName evidence="1">Uncharacterized protein</fullName>
    </submittedName>
</protein>
<organism evidence="1">
    <name type="scientific">marine sediment metagenome</name>
    <dbReference type="NCBI Taxonomy" id="412755"/>
    <lineage>
        <taxon>unclassified sequences</taxon>
        <taxon>metagenomes</taxon>
        <taxon>ecological metagenomes</taxon>
    </lineage>
</organism>
<accession>X1KA56</accession>
<dbReference type="AlphaFoldDB" id="X1KA56"/>
<reference evidence="1" key="1">
    <citation type="journal article" date="2014" name="Front. Microbiol.">
        <title>High frequency of phylogenetically diverse reductive dehalogenase-homologous genes in deep subseafloor sedimentary metagenomes.</title>
        <authorList>
            <person name="Kawai M."/>
            <person name="Futagami T."/>
            <person name="Toyoda A."/>
            <person name="Takaki Y."/>
            <person name="Nishi S."/>
            <person name="Hori S."/>
            <person name="Arai W."/>
            <person name="Tsubouchi T."/>
            <person name="Morono Y."/>
            <person name="Uchiyama I."/>
            <person name="Ito T."/>
            <person name="Fujiyama A."/>
            <person name="Inagaki F."/>
            <person name="Takami H."/>
        </authorList>
    </citation>
    <scope>NUCLEOTIDE SEQUENCE</scope>
    <source>
        <strain evidence="1">Expedition CK06-06</strain>
    </source>
</reference>
<name>X1KA56_9ZZZZ</name>
<gene>
    <name evidence="1" type="ORF">S06H3_19147</name>
</gene>